<comment type="caution">
    <text evidence="7">The sequence shown here is derived from an EMBL/GenBank/DDBJ whole genome shotgun (WGS) entry which is preliminary data.</text>
</comment>
<dbReference type="InterPro" id="IPR016169">
    <property type="entry name" value="FAD-bd_PCMH_sub2"/>
</dbReference>
<evidence type="ECO:0000256" key="4">
    <source>
        <dbReference type="ARBA" id="ARBA00022827"/>
    </source>
</evidence>
<keyword evidence="4" id="KW-0274">FAD</keyword>
<dbReference type="SUPFAM" id="SSF56176">
    <property type="entry name" value="FAD-binding/transporter-associated domain-like"/>
    <property type="match status" value="1"/>
</dbReference>
<comment type="similarity">
    <text evidence="2">Belongs to the oxygen-dependent FAD-linked oxidoreductase family.</text>
</comment>
<dbReference type="Gene3D" id="3.30.43.10">
    <property type="entry name" value="Uridine Diphospho-n-acetylenolpyruvylglucosamine Reductase, domain 2"/>
    <property type="match status" value="1"/>
</dbReference>
<dbReference type="InterPro" id="IPR006094">
    <property type="entry name" value="Oxid_FAD_bind_N"/>
</dbReference>
<dbReference type="InterPro" id="IPR016167">
    <property type="entry name" value="FAD-bd_PCMH_sub1"/>
</dbReference>
<protein>
    <submittedName>
        <fullName evidence="7">FAD-binding oxidoreductase</fullName>
    </submittedName>
</protein>
<dbReference type="InterPro" id="IPR006093">
    <property type="entry name" value="Oxy_OxRdtase_FAD_BS"/>
</dbReference>
<evidence type="ECO:0000256" key="3">
    <source>
        <dbReference type="ARBA" id="ARBA00022630"/>
    </source>
</evidence>
<reference evidence="8" key="1">
    <citation type="journal article" date="2019" name="Int. J. Syst. Evol. Microbiol.">
        <title>The Global Catalogue of Microorganisms (GCM) 10K type strain sequencing project: providing services to taxonomists for standard genome sequencing and annotation.</title>
        <authorList>
            <consortium name="The Broad Institute Genomics Platform"/>
            <consortium name="The Broad Institute Genome Sequencing Center for Infectious Disease"/>
            <person name="Wu L."/>
            <person name="Ma J."/>
        </authorList>
    </citation>
    <scope>NUCLEOTIDE SEQUENCE [LARGE SCALE GENOMIC DNA]</scope>
    <source>
        <strain evidence="8">JCM 17138</strain>
    </source>
</reference>
<dbReference type="Gene3D" id="3.30.465.10">
    <property type="match status" value="1"/>
</dbReference>
<evidence type="ECO:0000313" key="8">
    <source>
        <dbReference type="Proteomes" id="UP001501009"/>
    </source>
</evidence>
<name>A0ABP7IK10_9ACTN</name>
<keyword evidence="5" id="KW-0560">Oxidoreductase</keyword>
<evidence type="ECO:0000259" key="6">
    <source>
        <dbReference type="PROSITE" id="PS51387"/>
    </source>
</evidence>
<keyword evidence="3" id="KW-0285">Flavoprotein</keyword>
<sequence>MTATHHPPHHTPDLFALSDVHGPVLRPGDDAYVAEVTGFNLSAFHNPDVVVAATGADDIVTAMRWAAATDTPVAVQATGHGANFPIDGGLLISTTRMTDVTIDPAERTATVAAGARWRHVLEAAAPYGLAALNGSSSDAGVVGYTLGGGLPILGRAYGYAADRVHSFQVVTPDATLRTATADTEPDLFWALRGGKGNVGVVTELTFDLLPLTTILGGGIYFPGEHAETVLRTWADWTTTLPIQMCSAYTILRLPPIPQIPEPLRGGFWARVALAWTGDAKEGESLLAPIRAAAPITIDTVEEMPYAAMDRIYLDPEDPLPAREACTLLRSFPPDAQTAFLAQAGPAVPDLPLLLVELRHMGGELSRPAPVEDAICARDASYLLETVGVLPDPDTAAAVESATTTLHTAMAPYGTGHTMVNLHGTPGDEHDRARAWTEEVYARLSETKSHYDPSNLLRFGHTVTAPFSPSGAH</sequence>
<gene>
    <name evidence="7" type="ORF">GCM10022403_062350</name>
</gene>
<dbReference type="Gene3D" id="3.40.462.20">
    <property type="match status" value="1"/>
</dbReference>
<evidence type="ECO:0000256" key="1">
    <source>
        <dbReference type="ARBA" id="ARBA00001974"/>
    </source>
</evidence>
<dbReference type="PROSITE" id="PS00862">
    <property type="entry name" value="OX2_COVAL_FAD"/>
    <property type="match status" value="1"/>
</dbReference>
<keyword evidence="8" id="KW-1185">Reference proteome</keyword>
<comment type="cofactor">
    <cofactor evidence="1">
        <name>FAD</name>
        <dbReference type="ChEBI" id="CHEBI:57692"/>
    </cofactor>
</comment>
<dbReference type="EMBL" id="BAABDE010000024">
    <property type="protein sequence ID" value="GAA3820448.1"/>
    <property type="molecule type" value="Genomic_DNA"/>
</dbReference>
<evidence type="ECO:0000256" key="5">
    <source>
        <dbReference type="ARBA" id="ARBA00023002"/>
    </source>
</evidence>
<evidence type="ECO:0000313" key="7">
    <source>
        <dbReference type="EMBL" id="GAA3820448.1"/>
    </source>
</evidence>
<accession>A0ABP7IK10</accession>
<dbReference type="RefSeq" id="WP_275781222.1">
    <property type="nucleotide sequence ID" value="NZ_BAABDE010000024.1"/>
</dbReference>
<dbReference type="InterPro" id="IPR050416">
    <property type="entry name" value="FAD-linked_Oxidoreductase"/>
</dbReference>
<dbReference type="InterPro" id="IPR016166">
    <property type="entry name" value="FAD-bd_PCMH"/>
</dbReference>
<dbReference type="PROSITE" id="PS51387">
    <property type="entry name" value="FAD_PCMH"/>
    <property type="match status" value="1"/>
</dbReference>
<dbReference type="PANTHER" id="PTHR42973:SF39">
    <property type="entry name" value="FAD-BINDING PCMH-TYPE DOMAIN-CONTAINING PROTEIN"/>
    <property type="match status" value="1"/>
</dbReference>
<dbReference type="PANTHER" id="PTHR42973">
    <property type="entry name" value="BINDING OXIDOREDUCTASE, PUTATIVE (AFU_ORTHOLOGUE AFUA_1G17690)-RELATED"/>
    <property type="match status" value="1"/>
</dbReference>
<dbReference type="InterPro" id="IPR036318">
    <property type="entry name" value="FAD-bd_PCMH-like_sf"/>
</dbReference>
<organism evidence="7 8">
    <name type="scientific">Streptomyces coacervatus</name>
    <dbReference type="NCBI Taxonomy" id="647381"/>
    <lineage>
        <taxon>Bacteria</taxon>
        <taxon>Bacillati</taxon>
        <taxon>Actinomycetota</taxon>
        <taxon>Actinomycetes</taxon>
        <taxon>Kitasatosporales</taxon>
        <taxon>Streptomycetaceae</taxon>
        <taxon>Streptomyces</taxon>
    </lineage>
</organism>
<proteinExistence type="inferred from homology"/>
<evidence type="ECO:0000256" key="2">
    <source>
        <dbReference type="ARBA" id="ARBA00005466"/>
    </source>
</evidence>
<dbReference type="Proteomes" id="UP001501009">
    <property type="component" value="Unassembled WGS sequence"/>
</dbReference>
<dbReference type="Pfam" id="PF01565">
    <property type="entry name" value="FAD_binding_4"/>
    <property type="match status" value="1"/>
</dbReference>
<feature type="domain" description="FAD-binding PCMH-type" evidence="6">
    <location>
        <begin position="43"/>
        <end position="211"/>
    </location>
</feature>